<evidence type="ECO:0000256" key="7">
    <source>
        <dbReference type="ARBA" id="ARBA00022695"/>
    </source>
</evidence>
<dbReference type="InterPro" id="IPR024826">
    <property type="entry name" value="DNA_pol_delta/II_ssu"/>
</dbReference>
<dbReference type="AlphaFoldDB" id="A0A4U0XLP2"/>
<name>A0A4U0XLP2_9PEZI</name>
<keyword evidence="20" id="KW-1185">Reference proteome</keyword>
<dbReference type="InterPro" id="IPR007185">
    <property type="entry name" value="DNA_pol_a/d/e_bsu"/>
</dbReference>
<dbReference type="Pfam" id="PF18018">
    <property type="entry name" value="DNA_pol_D_N"/>
    <property type="match status" value="1"/>
</dbReference>
<dbReference type="PANTHER" id="PTHR10416:SF0">
    <property type="entry name" value="DNA POLYMERASE DELTA SUBUNIT 2"/>
    <property type="match status" value="1"/>
</dbReference>
<evidence type="ECO:0000256" key="2">
    <source>
        <dbReference type="ARBA" id="ARBA00004141"/>
    </source>
</evidence>
<keyword evidence="14" id="KW-0862">Zinc</keyword>
<feature type="transmembrane region" description="Helical" evidence="16">
    <location>
        <begin position="333"/>
        <end position="353"/>
    </location>
</feature>
<feature type="binding site" evidence="14">
    <location>
        <position position="463"/>
    </location>
    <ligand>
        <name>Zn(2+)</name>
        <dbReference type="ChEBI" id="CHEBI:29105"/>
    </ligand>
</feature>
<dbReference type="EMBL" id="NAJN01000244">
    <property type="protein sequence ID" value="TKA76303.1"/>
    <property type="molecule type" value="Genomic_DNA"/>
</dbReference>
<evidence type="ECO:0000256" key="16">
    <source>
        <dbReference type="SAM" id="Phobius"/>
    </source>
</evidence>
<feature type="binding site" evidence="14">
    <location>
        <position position="314"/>
    </location>
    <ligand>
        <name>Zn(2+)</name>
        <dbReference type="ChEBI" id="CHEBI:29105"/>
    </ligand>
</feature>
<gene>
    <name evidence="19" type="ORF">B0A49_01669</name>
</gene>
<comment type="subcellular location">
    <subcellularLocation>
        <location evidence="2">Membrane</location>
        <topology evidence="2">Multi-pass membrane protein</topology>
    </subcellularLocation>
    <subcellularLocation>
        <location evidence="1">Nucleus</location>
    </subcellularLocation>
</comment>
<proteinExistence type="inferred from homology"/>
<evidence type="ECO:0000259" key="17">
    <source>
        <dbReference type="Pfam" id="PF04042"/>
    </source>
</evidence>
<dbReference type="Gene3D" id="3.60.21.50">
    <property type="match status" value="1"/>
</dbReference>
<feature type="transmembrane region" description="Helical" evidence="16">
    <location>
        <begin position="360"/>
        <end position="376"/>
    </location>
</feature>
<protein>
    <recommendedName>
        <fullName evidence="4">DNA-directed DNA polymerase</fullName>
        <ecNumber evidence="4">2.7.7.7</ecNumber>
    </recommendedName>
</protein>
<feature type="transmembrane region" description="Helical" evidence="16">
    <location>
        <begin position="388"/>
        <end position="407"/>
    </location>
</feature>
<feature type="transmembrane region" description="Helical" evidence="16">
    <location>
        <begin position="291"/>
        <end position="313"/>
    </location>
</feature>
<dbReference type="GO" id="GO:0006281">
    <property type="term" value="P:DNA repair"/>
    <property type="evidence" value="ECO:0007669"/>
    <property type="project" value="UniProtKB-ARBA"/>
</dbReference>
<keyword evidence="5" id="KW-0808">Transferase</keyword>
<evidence type="ECO:0000256" key="8">
    <source>
        <dbReference type="ARBA" id="ARBA00022705"/>
    </source>
</evidence>
<dbReference type="STRING" id="331657.A0A4U0XLP2"/>
<comment type="caution">
    <text evidence="19">The sequence shown here is derived from an EMBL/GenBank/DDBJ whole genome shotgun (WGS) entry which is preliminary data.</text>
</comment>
<feature type="binding site" evidence="14">
    <location>
        <position position="459"/>
    </location>
    <ligand>
        <name>Zn(2+)</name>
        <dbReference type="ChEBI" id="CHEBI:29105"/>
    </ligand>
</feature>
<comment type="catalytic activity">
    <reaction evidence="13">
        <text>DNA(n) + a 2'-deoxyribonucleoside 5'-triphosphate = DNA(n+1) + diphosphate</text>
        <dbReference type="Rhea" id="RHEA:22508"/>
        <dbReference type="Rhea" id="RHEA-COMP:17339"/>
        <dbReference type="Rhea" id="RHEA-COMP:17340"/>
        <dbReference type="ChEBI" id="CHEBI:33019"/>
        <dbReference type="ChEBI" id="CHEBI:61560"/>
        <dbReference type="ChEBI" id="CHEBI:173112"/>
        <dbReference type="EC" id="2.7.7.7"/>
    </reaction>
</comment>
<evidence type="ECO:0000256" key="15">
    <source>
        <dbReference type="SAM" id="MobiDB-lite"/>
    </source>
</evidence>
<dbReference type="GO" id="GO:0003887">
    <property type="term" value="F:DNA-directed DNA polymerase activity"/>
    <property type="evidence" value="ECO:0007669"/>
    <property type="project" value="UniProtKB-KW"/>
</dbReference>
<evidence type="ECO:0000256" key="5">
    <source>
        <dbReference type="ARBA" id="ARBA00022679"/>
    </source>
</evidence>
<sequence length="974" mass="107680">MACTMTSVTMESWEEPTRGATSGTSLRRVELRQRRRHSSYTPRSFPADHDNIQLLVDRFLAELGRRLDFLDSYGHLKLDHSIDRAYATLHAVRDSCSHVSDEVIGAGRRRARVLVETLEERYKGALATKDTMEQKVREGVRLMESTLTDFESRAYAVRDSGIGTAASDFIDESWRRVDEGIERAKEVVDEGIEKVQRAKETMKENIEYAIKCAREQGLIKYDDLPDPWRVNPHILRGYRFSESKIDCVRSAFTPSNELVNIWSHAIGLLIVLAIAFYFYPTSANFPLSTNTDILVAAVFFFAACKCLVCSTLWHTMNSIAEQSLLERFACVDYTGISLLVAASIMTTEYTAFYCEPLSRWLYMLTTASLGIGGVILPWHPTFNRADMAWARVGFYVCLAATGFIPVFQLSLTRGLAETAWFYSPITKSCIVYLVGAVLYAMKVPERWWPGGFDYVGGSHNLWHLAVLGGILFHYHAMQEFFKAAATPFDTPTRSPSSYNPLPTFTLAKGDQKHYQQQYADMYFARLAQLKPAVEQIAADAWEGFEIAGDSVSRVDRVLDVRQGRLCWVVGTIYMEMPLKPNILDDISKDHWISAPPPRQKFLSPNNLDQIMLEDESGRLRLTGSFISSCMLVTGCIIAVMGTENSDGDFEVLDMKLPDLPRQPERWERDEGAAAMGGKKVMQERAKAGKIAIVSGLGISAEAGGMLSLEMLMEYLLGETGSGAEQANAASISRLIIAGNSLAAASPVPTREEMAGKHVAHKKYGYDSSAYNAAPIEHLDTFLATLLPSLPVTIFPGASDPSGVALPQQPIHAAMLPHSRAYAAALDSAAPGWFDSAINPWEGDVDGWRVLGTGGQPVDDVFKYVEGEDRLELMEAMLRWRLSAPTAPDTLWCYPFQDGDPFVIADCPHVFVVGNQPSFATAVVDGPLGQRVRLIAVPKFSDAGEVVLLDAETLGVEIVRFEVFGEGKGTGDGGL</sequence>
<accession>A0A4U0XLP2</accession>
<feature type="transmembrane region" description="Helical" evidence="16">
    <location>
        <begin position="461"/>
        <end position="477"/>
    </location>
</feature>
<evidence type="ECO:0000256" key="10">
    <source>
        <dbReference type="ARBA" id="ARBA00022989"/>
    </source>
</evidence>
<feature type="region of interest" description="Disordered" evidence="15">
    <location>
        <begin position="1"/>
        <end position="25"/>
    </location>
</feature>
<organism evidence="19 20">
    <name type="scientific">Cryomyces minteri</name>
    <dbReference type="NCBI Taxonomy" id="331657"/>
    <lineage>
        <taxon>Eukaryota</taxon>
        <taxon>Fungi</taxon>
        <taxon>Dikarya</taxon>
        <taxon>Ascomycota</taxon>
        <taxon>Pezizomycotina</taxon>
        <taxon>Dothideomycetes</taxon>
        <taxon>Dothideomycetes incertae sedis</taxon>
        <taxon>Cryomyces</taxon>
    </lineage>
</organism>
<dbReference type="OrthoDB" id="5585746at2759"/>
<dbReference type="FunFam" id="2.40.50.430:FF:000002">
    <property type="entry name" value="DNA polymerase delta subunit"/>
    <property type="match status" value="1"/>
</dbReference>
<keyword evidence="11 16" id="KW-0472">Membrane</keyword>
<dbReference type="InterPro" id="IPR041863">
    <property type="entry name" value="PolD2_C"/>
</dbReference>
<dbReference type="GO" id="GO:0006273">
    <property type="term" value="P:lagging strand elongation"/>
    <property type="evidence" value="ECO:0007669"/>
    <property type="project" value="UniProtKB-ARBA"/>
</dbReference>
<evidence type="ECO:0000256" key="9">
    <source>
        <dbReference type="ARBA" id="ARBA00022932"/>
    </source>
</evidence>
<dbReference type="Pfam" id="PF03006">
    <property type="entry name" value="HlyIII"/>
    <property type="match status" value="1"/>
</dbReference>
<dbReference type="GO" id="GO:0003677">
    <property type="term" value="F:DNA binding"/>
    <property type="evidence" value="ECO:0007669"/>
    <property type="project" value="InterPro"/>
</dbReference>
<evidence type="ECO:0000256" key="6">
    <source>
        <dbReference type="ARBA" id="ARBA00022692"/>
    </source>
</evidence>
<keyword evidence="8" id="KW-0235">DNA replication</keyword>
<dbReference type="CDD" id="cd07387">
    <property type="entry name" value="MPP_PolD2_C"/>
    <property type="match status" value="1"/>
</dbReference>
<keyword evidence="14" id="KW-0479">Metal-binding</keyword>
<reference evidence="19 20" key="1">
    <citation type="submission" date="2017-03" db="EMBL/GenBank/DDBJ databases">
        <title>Genomes of endolithic fungi from Antarctica.</title>
        <authorList>
            <person name="Coleine C."/>
            <person name="Masonjones S."/>
            <person name="Stajich J.E."/>
        </authorList>
    </citation>
    <scope>NUCLEOTIDE SEQUENCE [LARGE SCALE GENOMIC DNA]</scope>
    <source>
        <strain evidence="19 20">CCFEE 5187</strain>
    </source>
</reference>
<dbReference type="Proteomes" id="UP000308768">
    <property type="component" value="Unassembled WGS sequence"/>
</dbReference>
<keyword evidence="9" id="KW-0239">DNA-directed DNA polymerase</keyword>
<dbReference type="GO" id="GO:0043625">
    <property type="term" value="C:delta DNA polymerase complex"/>
    <property type="evidence" value="ECO:0007669"/>
    <property type="project" value="TreeGrafter"/>
</dbReference>
<comment type="similarity">
    <text evidence="3">Belongs to the DNA polymerase delta/II small subunit family.</text>
</comment>
<evidence type="ECO:0000256" key="3">
    <source>
        <dbReference type="ARBA" id="ARBA00006035"/>
    </source>
</evidence>
<evidence type="ECO:0000256" key="11">
    <source>
        <dbReference type="ARBA" id="ARBA00023136"/>
    </source>
</evidence>
<keyword evidence="7" id="KW-0548">Nucleotidyltransferase</keyword>
<dbReference type="PANTHER" id="PTHR10416">
    <property type="entry name" value="DNA POLYMERASE DELTA SUBUNIT 2"/>
    <property type="match status" value="1"/>
</dbReference>
<feature type="compositionally biased region" description="Polar residues" evidence="15">
    <location>
        <begin position="1"/>
        <end position="10"/>
    </location>
</feature>
<feature type="domain" description="DNA polymerase alpha/delta/epsilon subunit B" evidence="17">
    <location>
        <begin position="690"/>
        <end position="920"/>
    </location>
</feature>
<dbReference type="Pfam" id="PF04042">
    <property type="entry name" value="DNA_pol_E_B"/>
    <property type="match status" value="1"/>
</dbReference>
<dbReference type="EC" id="2.7.7.7" evidence="4"/>
<feature type="transmembrane region" description="Helical" evidence="16">
    <location>
        <begin position="419"/>
        <end position="441"/>
    </location>
</feature>
<evidence type="ECO:0000313" key="20">
    <source>
        <dbReference type="Proteomes" id="UP000308768"/>
    </source>
</evidence>
<evidence type="ECO:0000313" key="19">
    <source>
        <dbReference type="EMBL" id="TKA76303.1"/>
    </source>
</evidence>
<keyword evidence="10 16" id="KW-1133">Transmembrane helix</keyword>
<keyword evidence="6 16" id="KW-0812">Transmembrane</keyword>
<keyword evidence="12" id="KW-0539">Nucleus</keyword>
<evidence type="ECO:0000256" key="4">
    <source>
        <dbReference type="ARBA" id="ARBA00012417"/>
    </source>
</evidence>
<dbReference type="GO" id="GO:0046872">
    <property type="term" value="F:metal ion binding"/>
    <property type="evidence" value="ECO:0007669"/>
    <property type="project" value="UniProtKB-KW"/>
</dbReference>
<evidence type="ECO:0000256" key="13">
    <source>
        <dbReference type="ARBA" id="ARBA00049244"/>
    </source>
</evidence>
<evidence type="ECO:0000259" key="18">
    <source>
        <dbReference type="Pfam" id="PF18018"/>
    </source>
</evidence>
<evidence type="ECO:0000256" key="14">
    <source>
        <dbReference type="PIRSR" id="PIRSR604254-1"/>
    </source>
</evidence>
<evidence type="ECO:0000256" key="1">
    <source>
        <dbReference type="ARBA" id="ARBA00004123"/>
    </source>
</evidence>
<dbReference type="InterPro" id="IPR004254">
    <property type="entry name" value="AdipoR/HlyIII-related"/>
</dbReference>
<dbReference type="InterPro" id="IPR040663">
    <property type="entry name" value="DNA_pol_D_N"/>
</dbReference>
<feature type="domain" description="DNA polymerase delta subunit OB-fold" evidence="18">
    <location>
        <begin position="517"/>
        <end position="653"/>
    </location>
</feature>
<feature type="transmembrane region" description="Helical" evidence="16">
    <location>
        <begin position="261"/>
        <end position="279"/>
    </location>
</feature>
<dbReference type="Gene3D" id="2.40.50.430">
    <property type="match status" value="1"/>
</dbReference>
<evidence type="ECO:0000256" key="12">
    <source>
        <dbReference type="ARBA" id="ARBA00023242"/>
    </source>
</evidence>
<dbReference type="GO" id="GO:0016020">
    <property type="term" value="C:membrane"/>
    <property type="evidence" value="ECO:0007669"/>
    <property type="project" value="UniProtKB-SubCell"/>
</dbReference>